<feature type="domain" description="Phosphoribulokinase/uridine kinase" evidence="6">
    <location>
        <begin position="3"/>
        <end position="188"/>
    </location>
</feature>
<dbReference type="CDD" id="cd02023">
    <property type="entry name" value="UMPK"/>
    <property type="match status" value="1"/>
</dbReference>
<dbReference type="EC" id="2.7.1.48" evidence="5"/>
<dbReference type="AlphaFoldDB" id="A0A9D9DKQ8"/>
<dbReference type="NCBIfam" id="NF004018">
    <property type="entry name" value="PRK05480.1"/>
    <property type="match status" value="1"/>
</dbReference>
<sequence length="211" mass="23657">MLVIGIAGGTGSGKSTVVQKLRELLHEDIVVIPQDAYYKDCSHLSPEEKAVQNFDHPDSIDFDLLIGQLNQLKAGHAVEQPVYSYITCSRSKTETVKVKPAHIIIVEGLLIFTCERLRNMFDIKIFVDADSDDRLSRVIARDIVERGKSVEQVLRRYELTVKPMHLQFIEPSKRYADIIIPQGGHNQVAIDILVAIIEKALKESVRVKGAV</sequence>
<gene>
    <name evidence="7" type="primary">udk</name>
    <name evidence="7" type="ORF">IAC68_02190</name>
</gene>
<dbReference type="PRINTS" id="PR00988">
    <property type="entry name" value="URIDINKINASE"/>
</dbReference>
<accession>A0A9D9DKQ8</accession>
<evidence type="ECO:0000313" key="8">
    <source>
        <dbReference type="Proteomes" id="UP000823635"/>
    </source>
</evidence>
<keyword evidence="2 5" id="KW-0808">Transferase</keyword>
<comment type="similarity">
    <text evidence="5">Belongs to the uridine kinase family.</text>
</comment>
<dbReference type="SUPFAM" id="SSF52540">
    <property type="entry name" value="P-loop containing nucleoside triphosphate hydrolases"/>
    <property type="match status" value="1"/>
</dbReference>
<dbReference type="GO" id="GO:0004849">
    <property type="term" value="F:uridine kinase activity"/>
    <property type="evidence" value="ECO:0007669"/>
    <property type="project" value="UniProtKB-EC"/>
</dbReference>
<keyword evidence="4 5" id="KW-0418">Kinase</keyword>
<protein>
    <recommendedName>
        <fullName evidence="5">Uridine kinase</fullName>
        <ecNumber evidence="5">2.7.1.48</ecNumber>
    </recommendedName>
</protein>
<evidence type="ECO:0000256" key="2">
    <source>
        <dbReference type="ARBA" id="ARBA00022679"/>
    </source>
</evidence>
<comment type="pathway">
    <text evidence="5">Pyrimidine metabolism; CTP biosynthesis via salvage pathway; CTP from cytidine: step 1/3.</text>
</comment>
<dbReference type="NCBIfam" id="TIGR00235">
    <property type="entry name" value="udk"/>
    <property type="match status" value="1"/>
</dbReference>
<dbReference type="GO" id="GO:0005737">
    <property type="term" value="C:cytoplasm"/>
    <property type="evidence" value="ECO:0007669"/>
    <property type="project" value="UniProtKB-SubCell"/>
</dbReference>
<comment type="subcellular location">
    <subcellularLocation>
        <location evidence="5">Cytoplasm</location>
    </subcellularLocation>
</comment>
<dbReference type="EMBL" id="JADINB010000050">
    <property type="protein sequence ID" value="MBO8428727.1"/>
    <property type="molecule type" value="Genomic_DNA"/>
</dbReference>
<reference evidence="7" key="2">
    <citation type="journal article" date="2021" name="PeerJ">
        <title>Extensive microbial diversity within the chicken gut microbiome revealed by metagenomics and culture.</title>
        <authorList>
            <person name="Gilroy R."/>
            <person name="Ravi A."/>
            <person name="Getino M."/>
            <person name="Pursley I."/>
            <person name="Horton D.L."/>
            <person name="Alikhan N.F."/>
            <person name="Baker D."/>
            <person name="Gharbi K."/>
            <person name="Hall N."/>
            <person name="Watson M."/>
            <person name="Adriaenssens E.M."/>
            <person name="Foster-Nyarko E."/>
            <person name="Jarju S."/>
            <person name="Secka A."/>
            <person name="Antonio M."/>
            <person name="Oren A."/>
            <person name="Chaudhuri R.R."/>
            <person name="La Ragione R."/>
            <person name="Hildebrand F."/>
            <person name="Pallen M.J."/>
        </authorList>
    </citation>
    <scope>NUCLEOTIDE SEQUENCE</scope>
    <source>
        <strain evidence="7">15467</strain>
    </source>
</reference>
<evidence type="ECO:0000259" key="6">
    <source>
        <dbReference type="Pfam" id="PF00485"/>
    </source>
</evidence>
<evidence type="ECO:0000256" key="1">
    <source>
        <dbReference type="ARBA" id="ARBA00004690"/>
    </source>
</evidence>
<dbReference type="InterPro" id="IPR006083">
    <property type="entry name" value="PRK/URK"/>
</dbReference>
<name>A0A9D9DKQ8_9BACT</name>
<dbReference type="Gene3D" id="3.40.50.300">
    <property type="entry name" value="P-loop containing nucleotide triphosphate hydrolases"/>
    <property type="match status" value="1"/>
</dbReference>
<dbReference type="PANTHER" id="PTHR10285">
    <property type="entry name" value="URIDINE KINASE"/>
    <property type="match status" value="1"/>
</dbReference>
<evidence type="ECO:0000256" key="3">
    <source>
        <dbReference type="ARBA" id="ARBA00022741"/>
    </source>
</evidence>
<evidence type="ECO:0000256" key="5">
    <source>
        <dbReference type="RuleBase" id="RU003825"/>
    </source>
</evidence>
<dbReference type="Proteomes" id="UP000823635">
    <property type="component" value="Unassembled WGS sequence"/>
</dbReference>
<comment type="catalytic activity">
    <reaction evidence="5">
        <text>cytidine + ATP = CMP + ADP + H(+)</text>
        <dbReference type="Rhea" id="RHEA:24674"/>
        <dbReference type="ChEBI" id="CHEBI:15378"/>
        <dbReference type="ChEBI" id="CHEBI:17562"/>
        <dbReference type="ChEBI" id="CHEBI:30616"/>
        <dbReference type="ChEBI" id="CHEBI:60377"/>
        <dbReference type="ChEBI" id="CHEBI:456216"/>
        <dbReference type="EC" id="2.7.1.48"/>
    </reaction>
</comment>
<dbReference type="InterPro" id="IPR000764">
    <property type="entry name" value="Uridine_kinase-like"/>
</dbReference>
<reference evidence="7" key="1">
    <citation type="submission" date="2020-10" db="EMBL/GenBank/DDBJ databases">
        <authorList>
            <person name="Gilroy R."/>
        </authorList>
    </citation>
    <scope>NUCLEOTIDE SEQUENCE</scope>
    <source>
        <strain evidence="7">15467</strain>
    </source>
</reference>
<comment type="caution">
    <text evidence="7">The sequence shown here is derived from an EMBL/GenBank/DDBJ whole genome shotgun (WGS) entry which is preliminary data.</text>
</comment>
<dbReference type="InterPro" id="IPR027417">
    <property type="entry name" value="P-loop_NTPase"/>
</dbReference>
<comment type="pathway">
    <text evidence="1 5">Pyrimidine metabolism; UMP biosynthesis via salvage pathway; UMP from uridine: step 1/1.</text>
</comment>
<organism evidence="7 8">
    <name type="scientific">Candidatus Egerieousia excrementavium</name>
    <dbReference type="NCBI Taxonomy" id="2840778"/>
    <lineage>
        <taxon>Bacteria</taxon>
        <taxon>Pseudomonadati</taxon>
        <taxon>Bacteroidota</taxon>
        <taxon>Bacteroidia</taxon>
        <taxon>Bacteroidales</taxon>
        <taxon>Candidatus Egerieousia</taxon>
    </lineage>
</organism>
<proteinExistence type="inferred from homology"/>
<evidence type="ECO:0000256" key="4">
    <source>
        <dbReference type="ARBA" id="ARBA00022777"/>
    </source>
</evidence>
<dbReference type="Pfam" id="PF00485">
    <property type="entry name" value="PRK"/>
    <property type="match status" value="1"/>
</dbReference>
<comment type="catalytic activity">
    <reaction evidence="5">
        <text>uridine + ATP = UMP + ADP + H(+)</text>
        <dbReference type="Rhea" id="RHEA:16825"/>
        <dbReference type="ChEBI" id="CHEBI:15378"/>
        <dbReference type="ChEBI" id="CHEBI:16704"/>
        <dbReference type="ChEBI" id="CHEBI:30616"/>
        <dbReference type="ChEBI" id="CHEBI:57865"/>
        <dbReference type="ChEBI" id="CHEBI:456216"/>
        <dbReference type="EC" id="2.7.1.48"/>
    </reaction>
</comment>
<keyword evidence="3 5" id="KW-0547">Nucleotide-binding</keyword>
<keyword evidence="5" id="KW-0963">Cytoplasm</keyword>
<evidence type="ECO:0000313" key="7">
    <source>
        <dbReference type="EMBL" id="MBO8428727.1"/>
    </source>
</evidence>
<dbReference type="GO" id="GO:0005524">
    <property type="term" value="F:ATP binding"/>
    <property type="evidence" value="ECO:0007669"/>
    <property type="project" value="UniProtKB-KW"/>
</dbReference>
<keyword evidence="5" id="KW-0067">ATP-binding</keyword>